<evidence type="ECO:0000256" key="4">
    <source>
        <dbReference type="ARBA" id="ARBA00022912"/>
    </source>
</evidence>
<comment type="caution">
    <text evidence="7">The sequence shown here is derived from an EMBL/GenBank/DDBJ whole genome shotgun (WGS) entry which is preliminary data.</text>
</comment>
<gene>
    <name evidence="7" type="ORF">QR98_0091090</name>
</gene>
<dbReference type="SUPFAM" id="SSF52799">
    <property type="entry name" value="(Phosphotyrosine protein) phosphatases II"/>
    <property type="match status" value="1"/>
</dbReference>
<feature type="domain" description="Tyrosine-protein phosphatase" evidence="5">
    <location>
        <begin position="163"/>
        <end position="303"/>
    </location>
</feature>
<dbReference type="EMBL" id="JXLN01015406">
    <property type="protein sequence ID" value="KPM10551.1"/>
    <property type="molecule type" value="Genomic_DNA"/>
</dbReference>
<protein>
    <recommendedName>
        <fullName evidence="2">protein-serine/threonine phosphatase</fullName>
        <ecNumber evidence="2">3.1.3.16</ecNumber>
    </recommendedName>
</protein>
<dbReference type="Proteomes" id="UP000616769">
    <property type="component" value="Unassembled WGS sequence"/>
</dbReference>
<evidence type="ECO:0000256" key="3">
    <source>
        <dbReference type="ARBA" id="ARBA00022801"/>
    </source>
</evidence>
<dbReference type="PRINTS" id="PR01910">
    <property type="entry name" value="ADSPHPHTASEB"/>
</dbReference>
<dbReference type="InterPro" id="IPR029021">
    <property type="entry name" value="Prot-tyrosine_phosphatase-like"/>
</dbReference>
<dbReference type="InterPro" id="IPR020422">
    <property type="entry name" value="TYR_PHOSPHATASE_DUAL_dom"/>
</dbReference>
<comment type="similarity">
    <text evidence="1">Belongs to the protein-tyrosine phosphatase family. Non-receptor class dual specificity subfamily.</text>
</comment>
<dbReference type="PROSITE" id="PS00383">
    <property type="entry name" value="TYR_PHOSPHATASE_1"/>
    <property type="match status" value="1"/>
</dbReference>
<keyword evidence="3" id="KW-0378">Hydrolase</keyword>
<proteinExistence type="inferred from homology"/>
<evidence type="ECO:0000256" key="1">
    <source>
        <dbReference type="ARBA" id="ARBA00008601"/>
    </source>
</evidence>
<dbReference type="InterPro" id="IPR000387">
    <property type="entry name" value="Tyr_Pase_dom"/>
</dbReference>
<dbReference type="GO" id="GO:0005737">
    <property type="term" value="C:cytoplasm"/>
    <property type="evidence" value="ECO:0007669"/>
    <property type="project" value="TreeGrafter"/>
</dbReference>
<dbReference type="SMART" id="SM00195">
    <property type="entry name" value="DSPc"/>
    <property type="match status" value="1"/>
</dbReference>
<evidence type="ECO:0000259" key="6">
    <source>
        <dbReference type="PROSITE" id="PS50056"/>
    </source>
</evidence>
<keyword evidence="4" id="KW-0904">Protein phosphatase</keyword>
<evidence type="ECO:0000259" key="5">
    <source>
        <dbReference type="PROSITE" id="PS50054"/>
    </source>
</evidence>
<dbReference type="GO" id="GO:0017017">
    <property type="term" value="F:MAP kinase tyrosine/serine/threonine phosphatase activity"/>
    <property type="evidence" value="ECO:0007669"/>
    <property type="project" value="InterPro"/>
</dbReference>
<name>A0A132AHS7_SARSC</name>
<dbReference type="PROSITE" id="PS50056">
    <property type="entry name" value="TYR_PHOSPHATASE_2"/>
    <property type="match status" value="1"/>
</dbReference>
<sequence>MGNLCLSNETINVRLKRINLVKDVAQTKENIIGTTRTSISQQKKTIKQKSMILDSKPSSNRIESRYNRKIFEFINPNRFNLNRSSELLRTLMRLQSISDITDCFKLNYKIFEDQKRIKTSTQKDIVQQISFQPFTREKIEEIKQNPNRLPADTALILMPPFSEFDRIVPGVYQTSVTGIVSETMRENRIRLIINATYEMPLLKNPEFISIRVPIEDDPQEMILEYFDDVADLLEFVRLKGYCSVVHCMAGVSRSAALILAYLIKYTTFNLFEAFLHIKSIREPIRPNIGFLQQLNQYEMICKGQSSIEFETIEIENDRIKVLVPKFYRLHYPELYDVEIQRQIHYAKTKQSNQNSPS</sequence>
<dbReference type="InterPro" id="IPR020420">
    <property type="entry name" value="Atypical_DUSP_subfamB"/>
</dbReference>
<dbReference type="Gene3D" id="3.90.190.10">
    <property type="entry name" value="Protein tyrosine phosphatase superfamily"/>
    <property type="match status" value="1"/>
</dbReference>
<dbReference type="PANTHER" id="PTHR45961">
    <property type="entry name" value="IP21249P"/>
    <property type="match status" value="1"/>
</dbReference>
<dbReference type="AlphaFoldDB" id="A0A132AHS7"/>
<reference evidence="7 8" key="1">
    <citation type="journal article" date="2015" name="Parasit. Vectors">
        <title>Draft genome of the scabies mite.</title>
        <authorList>
            <person name="Rider S.D.Jr."/>
            <person name="Morgan M.S."/>
            <person name="Arlian L.G."/>
        </authorList>
    </citation>
    <scope>NUCLEOTIDE SEQUENCE [LARGE SCALE GENOMIC DNA]</scope>
    <source>
        <strain evidence="7">Arlian Lab</strain>
    </source>
</reference>
<organism evidence="7 8">
    <name type="scientific">Sarcoptes scabiei</name>
    <name type="common">Itch mite</name>
    <name type="synonym">Acarus scabiei</name>
    <dbReference type="NCBI Taxonomy" id="52283"/>
    <lineage>
        <taxon>Eukaryota</taxon>
        <taxon>Metazoa</taxon>
        <taxon>Ecdysozoa</taxon>
        <taxon>Arthropoda</taxon>
        <taxon>Chelicerata</taxon>
        <taxon>Arachnida</taxon>
        <taxon>Acari</taxon>
        <taxon>Acariformes</taxon>
        <taxon>Sarcoptiformes</taxon>
        <taxon>Astigmata</taxon>
        <taxon>Psoroptidia</taxon>
        <taxon>Sarcoptoidea</taxon>
        <taxon>Sarcoptidae</taxon>
        <taxon>Sarcoptinae</taxon>
        <taxon>Sarcoptes</taxon>
    </lineage>
</organism>
<dbReference type="InterPro" id="IPR016130">
    <property type="entry name" value="Tyr_Pase_AS"/>
</dbReference>
<dbReference type="Pfam" id="PF00782">
    <property type="entry name" value="DSPc"/>
    <property type="match status" value="1"/>
</dbReference>
<dbReference type="InterPro" id="IPR000340">
    <property type="entry name" value="Dual-sp_phosphatase_cat-dom"/>
</dbReference>
<dbReference type="GO" id="GO:0004722">
    <property type="term" value="F:protein serine/threonine phosphatase activity"/>
    <property type="evidence" value="ECO:0007669"/>
    <property type="project" value="UniProtKB-EC"/>
</dbReference>
<dbReference type="InterPro" id="IPR052103">
    <property type="entry name" value="Dual_spec_Phospatases"/>
</dbReference>
<dbReference type="PROSITE" id="PS50054">
    <property type="entry name" value="TYR_PHOSPHATASE_DUAL"/>
    <property type="match status" value="1"/>
</dbReference>
<evidence type="ECO:0000256" key="2">
    <source>
        <dbReference type="ARBA" id="ARBA00013081"/>
    </source>
</evidence>
<dbReference type="OrthoDB" id="285418at2759"/>
<accession>A0A132AHS7</accession>
<dbReference type="PANTHER" id="PTHR45961:SF6">
    <property type="entry name" value="IP21249P"/>
    <property type="match status" value="1"/>
</dbReference>
<dbReference type="EC" id="3.1.3.16" evidence="2"/>
<feature type="domain" description="Tyrosine specific protein phosphatases" evidence="6">
    <location>
        <begin position="223"/>
        <end position="281"/>
    </location>
</feature>
<dbReference type="VEuPathDB" id="VectorBase:SSCA009025"/>
<evidence type="ECO:0000313" key="8">
    <source>
        <dbReference type="Proteomes" id="UP000616769"/>
    </source>
</evidence>
<evidence type="ECO:0000313" key="7">
    <source>
        <dbReference type="EMBL" id="KPM10551.1"/>
    </source>
</evidence>